<dbReference type="Gene3D" id="3.30.1450.10">
    <property type="match status" value="1"/>
</dbReference>
<dbReference type="Proteomes" id="UP000190750">
    <property type="component" value="Unassembled WGS sequence"/>
</dbReference>
<reference evidence="2 3" key="1">
    <citation type="submission" date="2017-01" db="EMBL/GenBank/DDBJ databases">
        <title>Genome sequencing of Rhodoferax fermentans JCM 7819.</title>
        <authorList>
            <person name="Kim Y.J."/>
            <person name="Farh M.E.-A."/>
            <person name="Yang D.-C."/>
        </authorList>
    </citation>
    <scope>NUCLEOTIDE SEQUENCE [LARGE SCALE GENOMIC DNA]</scope>
    <source>
        <strain evidence="2 3">JCM 7819</strain>
    </source>
</reference>
<gene>
    <name evidence="2" type="ORF">RF819_06055</name>
</gene>
<organism evidence="2 3">
    <name type="scientific">Rhodoferax fermentans</name>
    <dbReference type="NCBI Taxonomy" id="28066"/>
    <lineage>
        <taxon>Bacteria</taxon>
        <taxon>Pseudomonadati</taxon>
        <taxon>Pseudomonadota</taxon>
        <taxon>Betaproteobacteria</taxon>
        <taxon>Burkholderiales</taxon>
        <taxon>Comamonadaceae</taxon>
        <taxon>Rhodoferax</taxon>
    </lineage>
</organism>
<proteinExistence type="predicted"/>
<protein>
    <recommendedName>
        <fullName evidence="4">Lipoprotein SmpA/OmlA domain-containing protein</fullName>
    </recommendedName>
</protein>
<evidence type="ECO:0008006" key="4">
    <source>
        <dbReference type="Google" id="ProtNLM"/>
    </source>
</evidence>
<comment type="caution">
    <text evidence="2">The sequence shown here is derived from an EMBL/GenBank/DDBJ whole genome shotgun (WGS) entry which is preliminary data.</text>
</comment>
<evidence type="ECO:0000256" key="1">
    <source>
        <dbReference type="ARBA" id="ARBA00022729"/>
    </source>
</evidence>
<keyword evidence="1" id="KW-0732">Signal</keyword>
<name>A0A1T1AXY2_RHOFE</name>
<accession>A0A1T1AXY2</accession>
<dbReference type="InterPro" id="IPR037873">
    <property type="entry name" value="BamE-like"/>
</dbReference>
<keyword evidence="3" id="KW-1185">Reference proteome</keyword>
<sequence length="155" mass="17367">MICVSLLSACSGYAPPANVKDLTQAQLVAQMGPPDKQREMATGTRLEFPRGPMGHHTWFVDLGPDGRVIKAAQVLTEENFARITPGLSQQEVRDLLGRASHIQGLGRSRGEVWSYRYENHFCQWFQVEISQELQVRSTGYGEPPECARDRDIIIP</sequence>
<evidence type="ECO:0000313" key="3">
    <source>
        <dbReference type="Proteomes" id="UP000190750"/>
    </source>
</evidence>
<dbReference type="STRING" id="28066.RF819_06055"/>
<dbReference type="EMBL" id="MTJN01000002">
    <property type="protein sequence ID" value="OOV08931.1"/>
    <property type="molecule type" value="Genomic_DNA"/>
</dbReference>
<dbReference type="AlphaFoldDB" id="A0A1T1AXY2"/>
<evidence type="ECO:0000313" key="2">
    <source>
        <dbReference type="EMBL" id="OOV08931.1"/>
    </source>
</evidence>